<dbReference type="Pfam" id="PF03372">
    <property type="entry name" value="Exo_endo_phos"/>
    <property type="match status" value="1"/>
</dbReference>
<organism evidence="2 3">
    <name type="scientific">Winogradskyella pulchriflava</name>
    <dbReference type="NCBI Taxonomy" id="1110688"/>
    <lineage>
        <taxon>Bacteria</taxon>
        <taxon>Pseudomonadati</taxon>
        <taxon>Bacteroidota</taxon>
        <taxon>Flavobacteriia</taxon>
        <taxon>Flavobacteriales</taxon>
        <taxon>Flavobacteriaceae</taxon>
        <taxon>Winogradskyella</taxon>
    </lineage>
</organism>
<dbReference type="CDD" id="cd09083">
    <property type="entry name" value="EEP-1"/>
    <property type="match status" value="1"/>
</dbReference>
<evidence type="ECO:0000313" key="2">
    <source>
        <dbReference type="EMBL" id="MFC0606000.1"/>
    </source>
</evidence>
<feature type="domain" description="Endonuclease/exonuclease/phosphatase" evidence="1">
    <location>
        <begin position="45"/>
        <end position="287"/>
    </location>
</feature>
<dbReference type="EMBL" id="JBHLTQ010000019">
    <property type="protein sequence ID" value="MFC0606000.1"/>
    <property type="molecule type" value="Genomic_DNA"/>
</dbReference>
<evidence type="ECO:0000313" key="3">
    <source>
        <dbReference type="Proteomes" id="UP001589832"/>
    </source>
</evidence>
<dbReference type="Proteomes" id="UP001589832">
    <property type="component" value="Unassembled WGS sequence"/>
</dbReference>
<keyword evidence="2" id="KW-0540">Nuclease</keyword>
<dbReference type="GO" id="GO:0004519">
    <property type="term" value="F:endonuclease activity"/>
    <property type="evidence" value="ECO:0007669"/>
    <property type="project" value="UniProtKB-KW"/>
</dbReference>
<dbReference type="Gene3D" id="3.60.10.10">
    <property type="entry name" value="Endonuclease/exonuclease/phosphatase"/>
    <property type="match status" value="1"/>
</dbReference>
<dbReference type="InterPro" id="IPR036691">
    <property type="entry name" value="Endo/exonu/phosph_ase_sf"/>
</dbReference>
<dbReference type="PANTHER" id="PTHR12121">
    <property type="entry name" value="CARBON CATABOLITE REPRESSOR PROTEIN 4"/>
    <property type="match status" value="1"/>
</dbReference>
<proteinExistence type="predicted"/>
<comment type="caution">
    <text evidence="2">The sequence shown here is derived from an EMBL/GenBank/DDBJ whole genome shotgun (WGS) entry which is preliminary data.</text>
</comment>
<keyword evidence="2" id="KW-0378">Hydrolase</keyword>
<dbReference type="InterPro" id="IPR050410">
    <property type="entry name" value="CCR4/nocturin_mRNA_transcr"/>
</dbReference>
<evidence type="ECO:0000259" key="1">
    <source>
        <dbReference type="Pfam" id="PF03372"/>
    </source>
</evidence>
<accession>A0ABV6QE82</accession>
<reference evidence="2 3" key="1">
    <citation type="submission" date="2024-09" db="EMBL/GenBank/DDBJ databases">
        <authorList>
            <person name="Sun Q."/>
            <person name="Mori K."/>
        </authorList>
    </citation>
    <scope>NUCLEOTIDE SEQUENCE [LARGE SCALE GENOMIC DNA]</scope>
    <source>
        <strain evidence="2 3">NCAIM B.02481</strain>
    </source>
</reference>
<protein>
    <submittedName>
        <fullName evidence="2">Endonuclease/exonuclease/phosphatase family protein</fullName>
    </submittedName>
</protein>
<keyword evidence="3" id="KW-1185">Reference proteome</keyword>
<name>A0ABV6QE82_9FLAO</name>
<keyword evidence="2" id="KW-0255">Endonuclease</keyword>
<sequence>MKYYRIFFITLIFLSYMNCETSHKKEVKNGTSEVSEITQETLKLMTYNIRLDVASDGENAWPNRKDILTSQVLFLAPDIMGVQEARPNQMEDLRKALKDYKSVGVGRDGENEGEFSAIFYNSKKISVENEATFWLSETPNEISKGWDAAYPRICTYGLFTATNTGQKFWVFNTHLDHVGAEAQKEGMKLILRKIDKINVKGFPVVIMGDFNVEPNSDVIAETQSKMVDAKAIAKVKFGNNGTFNGFKYAEIANRRIDYILISKSSNVEVEKYAVLTSAVDLKFPSDHFPVLVELKIK</sequence>
<dbReference type="RefSeq" id="WP_386065511.1">
    <property type="nucleotide sequence ID" value="NZ_JBHLTQ010000019.1"/>
</dbReference>
<dbReference type="InterPro" id="IPR005135">
    <property type="entry name" value="Endo/exonuclease/phosphatase"/>
</dbReference>
<dbReference type="PANTHER" id="PTHR12121:SF36">
    <property type="entry name" value="ENDONUCLEASE_EXONUCLEASE_PHOSPHATASE DOMAIN-CONTAINING PROTEIN"/>
    <property type="match status" value="1"/>
</dbReference>
<dbReference type="SUPFAM" id="SSF56219">
    <property type="entry name" value="DNase I-like"/>
    <property type="match status" value="1"/>
</dbReference>
<gene>
    <name evidence="2" type="ORF">ACFFGA_15695</name>
</gene>